<accession>A0A2D0IQH5</accession>
<keyword evidence="4" id="KW-1185">Reference proteome</keyword>
<dbReference type="Pfam" id="PF05015">
    <property type="entry name" value="HigB-like_toxin"/>
    <property type="match status" value="1"/>
</dbReference>
<dbReference type="InterPro" id="IPR035093">
    <property type="entry name" value="RelE/ParE_toxin_dom_sf"/>
</dbReference>
<dbReference type="EMBL" id="RAQI01000001">
    <property type="protein sequence ID" value="RKE92942.1"/>
    <property type="molecule type" value="Genomic_DNA"/>
</dbReference>
<dbReference type="Gene3D" id="3.30.2310.20">
    <property type="entry name" value="RelE-like"/>
    <property type="match status" value="1"/>
</dbReference>
<protein>
    <submittedName>
        <fullName evidence="1">Peptidase</fullName>
    </submittedName>
    <submittedName>
        <fullName evidence="2">Proteic killer suppression protein</fullName>
    </submittedName>
</protein>
<dbReference type="InterPro" id="IPR007711">
    <property type="entry name" value="HigB-1"/>
</dbReference>
<evidence type="ECO:0000313" key="2">
    <source>
        <dbReference type="EMBL" id="RKE92942.1"/>
    </source>
</evidence>
<evidence type="ECO:0000313" key="3">
    <source>
        <dbReference type="Proteomes" id="UP000225605"/>
    </source>
</evidence>
<organism evidence="1 3">
    <name type="scientific">Xenorhabdus ehlersii</name>
    <dbReference type="NCBI Taxonomy" id="290111"/>
    <lineage>
        <taxon>Bacteria</taxon>
        <taxon>Pseudomonadati</taxon>
        <taxon>Pseudomonadota</taxon>
        <taxon>Gammaproteobacteria</taxon>
        <taxon>Enterobacterales</taxon>
        <taxon>Morganellaceae</taxon>
        <taxon>Xenorhabdus</taxon>
    </lineage>
</organism>
<evidence type="ECO:0000313" key="4">
    <source>
        <dbReference type="Proteomes" id="UP000283568"/>
    </source>
</evidence>
<sequence>MIAVANSIDIAYIKYILYLYNIRRYTMIKSFKHKGLEKLFKTGSTAGIQTNHAVKLNIQLTALNAAKKPDDMNAPGWKLHPLKGADLKGHWAISVNGNWRMTFRFEGEDAILVNYQDYH</sequence>
<proteinExistence type="predicted"/>
<dbReference type="Proteomes" id="UP000225605">
    <property type="component" value="Unassembled WGS sequence"/>
</dbReference>
<dbReference type="EMBL" id="NIBT01000011">
    <property type="protein sequence ID" value="PHM24083.1"/>
    <property type="molecule type" value="Genomic_DNA"/>
</dbReference>
<dbReference type="PANTHER" id="PTHR40266">
    <property type="entry name" value="TOXIN HIGB-1"/>
    <property type="match status" value="1"/>
</dbReference>
<reference evidence="2 4" key="2">
    <citation type="submission" date="2018-09" db="EMBL/GenBank/DDBJ databases">
        <title>Genomic Encyclopedia of Archaeal and Bacterial Type Strains, Phase II (KMG-II): from individual species to whole genera.</title>
        <authorList>
            <person name="Goeker M."/>
        </authorList>
    </citation>
    <scope>NUCLEOTIDE SEQUENCE [LARGE SCALE GENOMIC DNA]</scope>
    <source>
        <strain evidence="2 4">DSM 16337</strain>
    </source>
</reference>
<dbReference type="PANTHER" id="PTHR40266:SF2">
    <property type="entry name" value="TOXIN HIGB-1"/>
    <property type="match status" value="1"/>
</dbReference>
<reference evidence="1 3" key="1">
    <citation type="journal article" date="2017" name="Nat. Microbiol.">
        <title>Natural product diversity associated with the nematode symbionts Photorhabdus and Xenorhabdus.</title>
        <authorList>
            <person name="Tobias N.J."/>
            <person name="Wolff H."/>
            <person name="Djahanschiri B."/>
            <person name="Grundmann F."/>
            <person name="Kronenwerth M."/>
            <person name="Shi Y.M."/>
            <person name="Simonyi S."/>
            <person name="Grun P."/>
            <person name="Shapiro-Ilan D."/>
            <person name="Pidot S.J."/>
            <person name="Stinear T.P."/>
            <person name="Ebersberger I."/>
            <person name="Bode H.B."/>
        </authorList>
    </citation>
    <scope>NUCLEOTIDE SEQUENCE [LARGE SCALE GENOMIC DNA]</scope>
    <source>
        <strain evidence="1 3">DSM 16337</strain>
    </source>
</reference>
<comment type="caution">
    <text evidence="1">The sequence shown here is derived from an EMBL/GenBank/DDBJ whole genome shotgun (WGS) entry which is preliminary data.</text>
</comment>
<evidence type="ECO:0000313" key="1">
    <source>
        <dbReference type="EMBL" id="PHM24083.1"/>
    </source>
</evidence>
<dbReference type="SUPFAM" id="SSF143011">
    <property type="entry name" value="RelE-like"/>
    <property type="match status" value="1"/>
</dbReference>
<dbReference type="AlphaFoldDB" id="A0A2D0IQH5"/>
<name>A0A2D0IQH5_9GAMM</name>
<dbReference type="Proteomes" id="UP000283568">
    <property type="component" value="Unassembled WGS sequence"/>
</dbReference>
<gene>
    <name evidence="2" type="ORF">BDE27_0615</name>
    <name evidence="1" type="ORF">Xehl_02451</name>
</gene>